<dbReference type="Gene3D" id="3.40.50.720">
    <property type="entry name" value="NAD(P)-binding Rossmann-like Domain"/>
    <property type="match status" value="1"/>
</dbReference>
<dbReference type="PANTHER" id="PTHR42820:SF1">
    <property type="entry name" value="SHORT-CHAIN DEHYDROGENASE_REDUCTASE FAMILY PROTEIN"/>
    <property type="match status" value="1"/>
</dbReference>
<evidence type="ECO:0000313" key="1">
    <source>
        <dbReference type="EMBL" id="RUL47377.1"/>
    </source>
</evidence>
<gene>
    <name evidence="1" type="ORF">EK386_18400</name>
</gene>
<comment type="caution">
    <text evidence="1">The sequence shown here is derived from an EMBL/GenBank/DDBJ whole genome shotgun (WGS) entry which is preliminary data.</text>
</comment>
<proteinExistence type="predicted"/>
<reference evidence="1 2" key="1">
    <citation type="submission" date="2018-12" db="EMBL/GenBank/DDBJ databases">
        <title>Lysinibacillus antri sp. nov., isolated from a cave soil.</title>
        <authorList>
            <person name="Narsing Rao M.P."/>
            <person name="Zhang H."/>
            <person name="Dong Z.-Y."/>
            <person name="Niu X.-K."/>
            <person name="Zhang K."/>
            <person name="Fang B.-Z."/>
            <person name="Kang Y.-Q."/>
            <person name="Xiao M."/>
            <person name="Li W.-J."/>
        </authorList>
    </citation>
    <scope>NUCLEOTIDE SEQUENCE [LARGE SCALE GENOMIC DNA]</scope>
    <source>
        <strain evidence="1 2">SYSU K30002</strain>
    </source>
</reference>
<evidence type="ECO:0000313" key="2">
    <source>
        <dbReference type="Proteomes" id="UP000287910"/>
    </source>
</evidence>
<dbReference type="InterPro" id="IPR036291">
    <property type="entry name" value="NAD(P)-bd_dom_sf"/>
</dbReference>
<sequence length="96" mass="10194">MTFPVLEGKVAIVTGAPMGMGESTAKLFAEAKAKVVIADFNEEKGCQVAEEIKAAGGEATFVKVDISNSEQVQEMVTFTVETYGKRVATQNMSTVT</sequence>
<accession>A0A3S0P3H0</accession>
<dbReference type="Proteomes" id="UP000287910">
    <property type="component" value="Unassembled WGS sequence"/>
</dbReference>
<dbReference type="InterPro" id="IPR002347">
    <property type="entry name" value="SDR_fam"/>
</dbReference>
<dbReference type="EMBL" id="RYYR01000040">
    <property type="protein sequence ID" value="RUL47377.1"/>
    <property type="molecule type" value="Genomic_DNA"/>
</dbReference>
<name>A0A3S0P3H0_9BACI</name>
<dbReference type="PANTHER" id="PTHR42820">
    <property type="entry name" value="SHORT-CHAIN DEHYDROGENASE REDUCTASE"/>
    <property type="match status" value="1"/>
</dbReference>
<dbReference type="SUPFAM" id="SSF51735">
    <property type="entry name" value="NAD(P)-binding Rossmann-fold domains"/>
    <property type="match status" value="1"/>
</dbReference>
<keyword evidence="2" id="KW-1185">Reference proteome</keyword>
<organism evidence="1 2">
    <name type="scientific">Lysinibacillus antri</name>
    <dbReference type="NCBI Taxonomy" id="2498145"/>
    <lineage>
        <taxon>Bacteria</taxon>
        <taxon>Bacillati</taxon>
        <taxon>Bacillota</taxon>
        <taxon>Bacilli</taxon>
        <taxon>Bacillales</taxon>
        <taxon>Bacillaceae</taxon>
        <taxon>Lysinibacillus</taxon>
    </lineage>
</organism>
<dbReference type="Pfam" id="PF00106">
    <property type="entry name" value="adh_short"/>
    <property type="match status" value="1"/>
</dbReference>
<dbReference type="RefSeq" id="WP_126660644.1">
    <property type="nucleotide sequence ID" value="NZ_RYYR01000040.1"/>
</dbReference>
<protein>
    <submittedName>
        <fullName evidence="1">SDR family NAD(P)-dependent oxidoreductase</fullName>
    </submittedName>
</protein>
<dbReference type="AlphaFoldDB" id="A0A3S0P3H0"/>